<proteinExistence type="inferred from homology"/>
<dbReference type="Proteomes" id="UP000594262">
    <property type="component" value="Unplaced"/>
</dbReference>
<dbReference type="PANTHER" id="PTHR21705">
    <property type="entry name" value="RAI16 PROTEIN-RELATED"/>
    <property type="match status" value="1"/>
</dbReference>
<organism evidence="4 5">
    <name type="scientific">Clytia hemisphaerica</name>
    <dbReference type="NCBI Taxonomy" id="252671"/>
    <lineage>
        <taxon>Eukaryota</taxon>
        <taxon>Metazoa</taxon>
        <taxon>Cnidaria</taxon>
        <taxon>Hydrozoa</taxon>
        <taxon>Hydroidolina</taxon>
        <taxon>Leptothecata</taxon>
        <taxon>Obeliida</taxon>
        <taxon>Clytiidae</taxon>
        <taxon>Clytia</taxon>
    </lineage>
</organism>
<protein>
    <recommendedName>
        <fullName evidence="3">FHF complex subunit HOOK-interacting protein C-terminal domain-containing protein</fullName>
    </recommendedName>
</protein>
<evidence type="ECO:0000313" key="4">
    <source>
        <dbReference type="EnsemblMetazoa" id="CLYHEMP012736.1"/>
    </source>
</evidence>
<feature type="region of interest" description="Disordered" evidence="2">
    <location>
        <begin position="453"/>
        <end position="486"/>
    </location>
</feature>
<feature type="compositionally biased region" description="Polar residues" evidence="2">
    <location>
        <begin position="466"/>
        <end position="478"/>
    </location>
</feature>
<feature type="region of interest" description="Disordered" evidence="2">
    <location>
        <begin position="793"/>
        <end position="813"/>
    </location>
</feature>
<dbReference type="PANTHER" id="PTHR21705:SF11">
    <property type="entry name" value="FHIP FAMILY PROTEIN CG3558"/>
    <property type="match status" value="1"/>
</dbReference>
<accession>A0A7M5VAE2</accession>
<dbReference type="OrthoDB" id="6287422at2759"/>
<dbReference type="AlphaFoldDB" id="A0A7M5VAE2"/>
<feature type="compositionally biased region" description="Basic and acidic residues" evidence="2">
    <location>
        <begin position="7"/>
        <end position="26"/>
    </location>
</feature>
<dbReference type="InterPro" id="IPR045669">
    <property type="entry name" value="FHIP_C"/>
</dbReference>
<dbReference type="RefSeq" id="XP_066913113.1">
    <property type="nucleotide sequence ID" value="XM_067057012.1"/>
</dbReference>
<feature type="region of interest" description="Disordered" evidence="2">
    <location>
        <begin position="1"/>
        <end position="26"/>
    </location>
</feature>
<dbReference type="Pfam" id="PF19311">
    <property type="entry name" value="KELAA"/>
    <property type="match status" value="1"/>
</dbReference>
<dbReference type="EnsemblMetazoa" id="CLYHEMT012736.1">
    <property type="protein sequence ID" value="CLYHEMP012736.1"/>
    <property type="gene ID" value="CLYHEMG012736"/>
</dbReference>
<evidence type="ECO:0000256" key="1">
    <source>
        <dbReference type="ARBA" id="ARBA00024336"/>
    </source>
</evidence>
<keyword evidence="5" id="KW-1185">Reference proteome</keyword>
<dbReference type="GeneID" id="136800374"/>
<feature type="domain" description="FHF complex subunit HOOK-interacting protein C-terminal" evidence="3">
    <location>
        <begin position="605"/>
        <end position="696"/>
    </location>
</feature>
<name>A0A7M5VAE2_9CNID</name>
<dbReference type="Pfam" id="PF10257">
    <property type="entry name" value="RAI16-like"/>
    <property type="match status" value="1"/>
</dbReference>
<dbReference type="Pfam" id="PF19314">
    <property type="entry name" value="DUF5917"/>
    <property type="match status" value="1"/>
</dbReference>
<reference evidence="4" key="1">
    <citation type="submission" date="2021-01" db="UniProtKB">
        <authorList>
            <consortium name="EnsemblMetazoa"/>
        </authorList>
    </citation>
    <scope>IDENTIFICATION</scope>
</reference>
<comment type="similarity">
    <text evidence="1">Belongs to the FHIP family.</text>
</comment>
<dbReference type="InterPro" id="IPR045668">
    <property type="entry name" value="FHIP_KELAA_motif"/>
</dbReference>
<dbReference type="InterPro" id="IPR019384">
    <property type="entry name" value="FHIP"/>
</dbReference>
<evidence type="ECO:0000313" key="5">
    <source>
        <dbReference type="Proteomes" id="UP000594262"/>
    </source>
</evidence>
<evidence type="ECO:0000256" key="2">
    <source>
        <dbReference type="SAM" id="MobiDB-lite"/>
    </source>
</evidence>
<sequence length="849" mass="95975">MEEEERENSQRVEDEKPSTNHKELGDKLNQNWTKIEEILSLKKGDFKQIATDLSNIVHETVDILLELSNDKDYELVSCEFCQRNHLFNKIYNWTGQHRECLRVMAKQQLGIYDKVIQKSSIALLSCKEVLYPLLLLLMSLKPTDKRKVPPDIEQLYVTILYHISQRITALDFLDLLAQDLFTQEGFKIPKFTFFELLTLYTHHGGENGNLARKAILDSIRTSASHELFQKYITGESAVSVIIAGGLSARYSSLPTTLDIHTEEWHYITEEDLVEMKEVQSFLQALDFCCQVTEASNPQVRSHLGKLIYDGFLMSVLAPALNQSQYDSQIAVMAYLDLFLRCISSPKVMEVFLKVLMTDAYDNKALITLLIYHINSESVQLSMVAIHLFKTLLELNCEDIIFHLVFRYLLPCDHILPNQKRTIKSVDYYCKSATMFLYLTPSCCIETNKSNRNNEKDESLDQLPDSHANTASTNASPRSIRSIGESPRVARKASVNSITSRVSNLSIVPDLRPQETVDFLEYLAEARSAITYCKRSCVCWSAVYDGMDVVTDFPRNGRLSSSTNRTRTSDGTPIAFQRNYSTSSDNAFDDSSKSKVDPIYTTEILGPFLNAIFDKLEVMFESNIYVNLLLTSLVSRLACYPQPLLRSFLLNANLVIRPGVRSLAQVLKRVSDGADLFVGRMDDYQVLITKARENLLNRKEKDHTTGGKIKEENETQLIISLDTTTGSTKFQRKELDKPVSADELVSLSPSTIPRSASVSVNTSLASNENSELKRTATISNPGSIGRLHPALPKIGLKSPSKRSKNFPSKSEISELRKKNPRVIKNAVYCVVVLEEFMKELAAISIEQTMQ</sequence>
<evidence type="ECO:0000259" key="3">
    <source>
        <dbReference type="Pfam" id="PF19314"/>
    </source>
</evidence>